<feature type="region of interest" description="Disordered" evidence="10">
    <location>
        <begin position="249"/>
        <end position="269"/>
    </location>
</feature>
<evidence type="ECO:0000256" key="1">
    <source>
        <dbReference type="ARBA" id="ARBA00004752"/>
    </source>
</evidence>
<dbReference type="PANTHER" id="PTHR30582:SF24">
    <property type="entry name" value="L,D-TRANSPEPTIDASE ERFK_SRFK-RELATED"/>
    <property type="match status" value="1"/>
</dbReference>
<keyword evidence="4" id="KW-0808">Transferase</keyword>
<proteinExistence type="inferred from homology"/>
<dbReference type="Proteomes" id="UP000539538">
    <property type="component" value="Unassembled WGS sequence"/>
</dbReference>
<name>A0ABR6L370_9HYPH</name>
<dbReference type="InterPro" id="IPR038063">
    <property type="entry name" value="Transpep_catalytic_dom"/>
</dbReference>
<comment type="pathway">
    <text evidence="1 9">Cell wall biogenesis; peptidoglycan biosynthesis.</text>
</comment>
<dbReference type="RefSeq" id="WP_343061712.1">
    <property type="nucleotide sequence ID" value="NZ_BAAAVZ010000002.1"/>
</dbReference>
<dbReference type="SUPFAM" id="SSF141523">
    <property type="entry name" value="L,D-transpeptidase catalytic domain-like"/>
    <property type="match status" value="1"/>
</dbReference>
<keyword evidence="8 9" id="KW-0961">Cell wall biogenesis/degradation</keyword>
<evidence type="ECO:0000259" key="11">
    <source>
        <dbReference type="PROSITE" id="PS52029"/>
    </source>
</evidence>
<dbReference type="Gene3D" id="2.40.440.10">
    <property type="entry name" value="L,D-transpeptidase catalytic domain-like"/>
    <property type="match status" value="1"/>
</dbReference>
<evidence type="ECO:0000313" key="12">
    <source>
        <dbReference type="EMBL" id="MBB4650476.1"/>
    </source>
</evidence>
<dbReference type="InterPro" id="IPR005490">
    <property type="entry name" value="LD_TPept_cat_dom"/>
</dbReference>
<reference evidence="12 13" key="1">
    <citation type="submission" date="2020-08" db="EMBL/GenBank/DDBJ databases">
        <title>Genomic Encyclopedia of Type Strains, Phase IV (KMG-IV): sequencing the most valuable type-strain genomes for metagenomic binning, comparative biology and taxonomic classification.</title>
        <authorList>
            <person name="Goeker M."/>
        </authorList>
    </citation>
    <scope>NUCLEOTIDE SEQUENCE [LARGE SCALE GENOMIC DNA]</scope>
    <source>
        <strain evidence="12 13">DSM 7050</strain>
    </source>
</reference>
<evidence type="ECO:0000256" key="7">
    <source>
        <dbReference type="ARBA" id="ARBA00022984"/>
    </source>
</evidence>
<keyword evidence="12" id="KW-0449">Lipoprotein</keyword>
<keyword evidence="5" id="KW-0378">Hydrolase</keyword>
<feature type="active site" description="Nucleophile" evidence="9">
    <location>
        <position position="225"/>
    </location>
</feature>
<evidence type="ECO:0000256" key="10">
    <source>
        <dbReference type="SAM" id="MobiDB-lite"/>
    </source>
</evidence>
<gene>
    <name evidence="12" type="ORF">GGQ99_002231</name>
</gene>
<dbReference type="PANTHER" id="PTHR30582">
    <property type="entry name" value="L,D-TRANSPEPTIDASE"/>
    <property type="match status" value="1"/>
</dbReference>
<dbReference type="PROSITE" id="PS51318">
    <property type="entry name" value="TAT"/>
    <property type="match status" value="1"/>
</dbReference>
<dbReference type="InterPro" id="IPR050979">
    <property type="entry name" value="LD-transpeptidase"/>
</dbReference>
<evidence type="ECO:0000256" key="6">
    <source>
        <dbReference type="ARBA" id="ARBA00022960"/>
    </source>
</evidence>
<comment type="similarity">
    <text evidence="2">Belongs to the YkuD family.</text>
</comment>
<organism evidence="12 13">
    <name type="scientific">Aminobacter niigataensis</name>
    <dbReference type="NCBI Taxonomy" id="83265"/>
    <lineage>
        <taxon>Bacteria</taxon>
        <taxon>Pseudomonadati</taxon>
        <taxon>Pseudomonadota</taxon>
        <taxon>Alphaproteobacteria</taxon>
        <taxon>Hyphomicrobiales</taxon>
        <taxon>Phyllobacteriaceae</taxon>
        <taxon>Aminobacter</taxon>
    </lineage>
</organism>
<feature type="active site" description="Proton donor/acceptor" evidence="9">
    <location>
        <position position="209"/>
    </location>
</feature>
<evidence type="ECO:0000256" key="8">
    <source>
        <dbReference type="ARBA" id="ARBA00023316"/>
    </source>
</evidence>
<dbReference type="CDD" id="cd16913">
    <property type="entry name" value="YkuD_like"/>
    <property type="match status" value="1"/>
</dbReference>
<evidence type="ECO:0000256" key="2">
    <source>
        <dbReference type="ARBA" id="ARBA00005992"/>
    </source>
</evidence>
<accession>A0ABR6L370</accession>
<feature type="domain" description="L,D-TPase catalytic" evidence="11">
    <location>
        <begin position="110"/>
        <end position="249"/>
    </location>
</feature>
<evidence type="ECO:0000313" key="13">
    <source>
        <dbReference type="Proteomes" id="UP000539538"/>
    </source>
</evidence>
<keyword evidence="6 9" id="KW-0133">Cell shape</keyword>
<evidence type="ECO:0000256" key="5">
    <source>
        <dbReference type="ARBA" id="ARBA00022801"/>
    </source>
</evidence>
<evidence type="ECO:0000256" key="3">
    <source>
        <dbReference type="ARBA" id="ARBA00022676"/>
    </source>
</evidence>
<dbReference type="Pfam" id="PF03734">
    <property type="entry name" value="YkuD"/>
    <property type="match status" value="1"/>
</dbReference>
<dbReference type="PROSITE" id="PS52029">
    <property type="entry name" value="LD_TPASE"/>
    <property type="match status" value="1"/>
</dbReference>
<dbReference type="InterPro" id="IPR006311">
    <property type="entry name" value="TAT_signal"/>
</dbReference>
<protein>
    <submittedName>
        <fullName evidence="12">Lipoprotein-anchoring transpeptidase ErfK/SrfK</fullName>
    </submittedName>
</protein>
<evidence type="ECO:0000256" key="4">
    <source>
        <dbReference type="ARBA" id="ARBA00022679"/>
    </source>
</evidence>
<keyword evidence="7 9" id="KW-0573">Peptidoglycan synthesis</keyword>
<dbReference type="EMBL" id="JACHOT010000002">
    <property type="protein sequence ID" value="MBB4650476.1"/>
    <property type="molecule type" value="Genomic_DNA"/>
</dbReference>
<keyword evidence="3" id="KW-0328">Glycosyltransferase</keyword>
<comment type="caution">
    <text evidence="12">The sequence shown here is derived from an EMBL/GenBank/DDBJ whole genome shotgun (WGS) entry which is preliminary data.</text>
</comment>
<evidence type="ECO:0000256" key="9">
    <source>
        <dbReference type="PROSITE-ProRule" id="PRU01373"/>
    </source>
</evidence>
<sequence length="269" mass="28844">MTRNTFETNAAGAASMPGGGSALSRRRFLAGVAGLGTLAVSGCVSTQQATVPAASAPVKKAPPPVVDSNALAMYGPLPNEKFPIAAIDLTKVPSRYYRRQVDYVTEEPVGTLVVDTDNFYLYLVQPDGKAMRYGVGLGRAGFTWAGRGRIGWKQEWPKWTPPDEMIARQPNLAQWGADRGGMPPGLENPLGARALYVFQGKVDTLYRVHGTPEYWTIGKAVSSGCVRLMNQDIIDLYERVPSQSPILVLGDPTQPHSHEVAGSSASQAG</sequence>
<keyword evidence="13" id="KW-1185">Reference proteome</keyword>
<feature type="region of interest" description="Disordered" evidence="10">
    <location>
        <begin position="1"/>
        <end position="20"/>
    </location>
</feature>